<dbReference type="EMBL" id="BARS01051624">
    <property type="protein sequence ID" value="GAG47188.1"/>
    <property type="molecule type" value="Genomic_DNA"/>
</dbReference>
<protein>
    <submittedName>
        <fullName evidence="1">Uncharacterized protein</fullName>
    </submittedName>
</protein>
<gene>
    <name evidence="1" type="ORF">S01H1_76859</name>
</gene>
<name>X0YES5_9ZZZZ</name>
<evidence type="ECO:0000313" key="1">
    <source>
        <dbReference type="EMBL" id="GAG47188.1"/>
    </source>
</evidence>
<dbReference type="AlphaFoldDB" id="X0YES5"/>
<accession>X0YES5</accession>
<feature type="non-terminal residue" evidence="1">
    <location>
        <position position="1"/>
    </location>
</feature>
<sequence>RQKQWNKNTLDKLKTKCDSWVDVEKVAVIALGTRQEIESGEVPDWMKDGLSKLISELQANYQDGDEIWYYYDISPMTGTSGFVLLRNGEVVFRQILTRS</sequence>
<comment type="caution">
    <text evidence="1">The sequence shown here is derived from an EMBL/GenBank/DDBJ whole genome shotgun (WGS) entry which is preliminary data.</text>
</comment>
<organism evidence="1">
    <name type="scientific">marine sediment metagenome</name>
    <dbReference type="NCBI Taxonomy" id="412755"/>
    <lineage>
        <taxon>unclassified sequences</taxon>
        <taxon>metagenomes</taxon>
        <taxon>ecological metagenomes</taxon>
    </lineage>
</organism>
<reference evidence="1" key="1">
    <citation type="journal article" date="2014" name="Front. Microbiol.">
        <title>High frequency of phylogenetically diverse reductive dehalogenase-homologous genes in deep subseafloor sedimentary metagenomes.</title>
        <authorList>
            <person name="Kawai M."/>
            <person name="Futagami T."/>
            <person name="Toyoda A."/>
            <person name="Takaki Y."/>
            <person name="Nishi S."/>
            <person name="Hori S."/>
            <person name="Arai W."/>
            <person name="Tsubouchi T."/>
            <person name="Morono Y."/>
            <person name="Uchiyama I."/>
            <person name="Ito T."/>
            <person name="Fujiyama A."/>
            <person name="Inagaki F."/>
            <person name="Takami H."/>
        </authorList>
    </citation>
    <scope>NUCLEOTIDE SEQUENCE</scope>
    <source>
        <strain evidence="1">Expedition CK06-06</strain>
    </source>
</reference>
<proteinExistence type="predicted"/>